<name>A0A916SWS1_9MICO</name>
<reference evidence="3" key="1">
    <citation type="journal article" date="2014" name="Int. J. Syst. Evol. Microbiol.">
        <title>Complete genome sequence of Corynebacterium casei LMG S-19264T (=DSM 44701T), isolated from a smear-ripened cheese.</title>
        <authorList>
            <consortium name="US DOE Joint Genome Institute (JGI-PGF)"/>
            <person name="Walter F."/>
            <person name="Albersmeier A."/>
            <person name="Kalinowski J."/>
            <person name="Ruckert C."/>
        </authorList>
    </citation>
    <scope>NUCLEOTIDE SEQUENCE</scope>
    <source>
        <strain evidence="3">CGMCC 1.15085</strain>
    </source>
</reference>
<organism evidence="3 4">
    <name type="scientific">Flexivirga endophytica</name>
    <dbReference type="NCBI Taxonomy" id="1849103"/>
    <lineage>
        <taxon>Bacteria</taxon>
        <taxon>Bacillati</taxon>
        <taxon>Actinomycetota</taxon>
        <taxon>Actinomycetes</taxon>
        <taxon>Micrococcales</taxon>
        <taxon>Dermacoccaceae</taxon>
        <taxon>Flexivirga</taxon>
    </lineage>
</organism>
<keyword evidence="1" id="KW-0732">Signal</keyword>
<dbReference type="RefSeq" id="WP_188835328.1">
    <property type="nucleotide sequence ID" value="NZ_BMHI01000001.1"/>
</dbReference>
<dbReference type="Proteomes" id="UP000636793">
    <property type="component" value="Unassembled WGS sequence"/>
</dbReference>
<feature type="signal peptide" evidence="1">
    <location>
        <begin position="1"/>
        <end position="31"/>
    </location>
</feature>
<dbReference type="Pfam" id="PF13810">
    <property type="entry name" value="DUF4185"/>
    <property type="match status" value="1"/>
</dbReference>
<reference evidence="3" key="2">
    <citation type="submission" date="2020-09" db="EMBL/GenBank/DDBJ databases">
        <authorList>
            <person name="Sun Q."/>
            <person name="Zhou Y."/>
        </authorList>
    </citation>
    <scope>NUCLEOTIDE SEQUENCE</scope>
    <source>
        <strain evidence="3">CGMCC 1.15085</strain>
    </source>
</reference>
<keyword evidence="4" id="KW-1185">Reference proteome</keyword>
<dbReference type="EMBL" id="BMHI01000001">
    <property type="protein sequence ID" value="GGB17798.1"/>
    <property type="molecule type" value="Genomic_DNA"/>
</dbReference>
<comment type="caution">
    <text evidence="3">The sequence shown here is derived from an EMBL/GenBank/DDBJ whole genome shotgun (WGS) entry which is preliminary data.</text>
</comment>
<protein>
    <recommendedName>
        <fullName evidence="2">DUF4185 domain-containing protein</fullName>
    </recommendedName>
</protein>
<dbReference type="AlphaFoldDB" id="A0A916SWS1"/>
<evidence type="ECO:0000259" key="2">
    <source>
        <dbReference type="Pfam" id="PF13810"/>
    </source>
</evidence>
<evidence type="ECO:0000313" key="3">
    <source>
        <dbReference type="EMBL" id="GGB17798.1"/>
    </source>
</evidence>
<sequence length="377" mass="40997">MTPRRIRAAGGLLAALVSCTACVGASSAAKAQSDRGDQPSVRLEVADAPTVKGGADGDLWPNCWGRDGQVYAAYGDGKGFGGSGSDIGVTRISGTPESGLDGTNLAQGDALGQVWSGSGFTRKPTGMACVGDKKYLAVEDLSGDFNQAPASTIASSNDGVHWEWDTKKPMFSDGVFTTVMFLDYGKGYRHAHDGYVYAYGLDGNWRDSYSDVVPDPTELFLARVPRDDVQDRSKWEFYQGTSHDKPTWTTRIAEKQPVLTDTRRSLLGHSVISQGGVVYLPSQHRYLYTSWTENTFEFYVAKQPWGSWTHTNSVDFGAYPWTTDKFGGYGLSLPSKFISKNGKSAWLQSNVCPCAPAGMSDYDFSLRTVQIVGDTRR</sequence>
<feature type="domain" description="DUF4185" evidence="2">
    <location>
        <begin position="66"/>
        <end position="314"/>
    </location>
</feature>
<evidence type="ECO:0000256" key="1">
    <source>
        <dbReference type="SAM" id="SignalP"/>
    </source>
</evidence>
<feature type="chain" id="PRO_5037480032" description="DUF4185 domain-containing protein" evidence="1">
    <location>
        <begin position="32"/>
        <end position="377"/>
    </location>
</feature>
<accession>A0A916SWS1</accession>
<proteinExistence type="predicted"/>
<dbReference type="PROSITE" id="PS51257">
    <property type="entry name" value="PROKAR_LIPOPROTEIN"/>
    <property type="match status" value="1"/>
</dbReference>
<gene>
    <name evidence="3" type="ORF">GCM10011492_04570</name>
</gene>
<dbReference type="InterPro" id="IPR025442">
    <property type="entry name" value="DUF4185"/>
</dbReference>
<evidence type="ECO:0000313" key="4">
    <source>
        <dbReference type="Proteomes" id="UP000636793"/>
    </source>
</evidence>